<dbReference type="EMBL" id="JAGGJR010000016">
    <property type="protein sequence ID" value="MBP1876363.1"/>
    <property type="molecule type" value="Genomic_DNA"/>
</dbReference>
<gene>
    <name evidence="1" type="ORF">J2Z19_006113</name>
</gene>
<sequence>MEIYLKQLGAWPRSFELTGELEKGWLIAEAADEMLSERLRSGRHIR</sequence>
<organism evidence="1 2">
    <name type="scientific">Ensifer adhaerens</name>
    <name type="common">Sinorhizobium morelense</name>
    <dbReference type="NCBI Taxonomy" id="106592"/>
    <lineage>
        <taxon>Bacteria</taxon>
        <taxon>Pseudomonadati</taxon>
        <taxon>Pseudomonadota</taxon>
        <taxon>Alphaproteobacteria</taxon>
        <taxon>Hyphomicrobiales</taxon>
        <taxon>Rhizobiaceae</taxon>
        <taxon>Sinorhizobium/Ensifer group</taxon>
        <taxon>Ensifer</taxon>
    </lineage>
</organism>
<accession>A0ACC5T5M2</accession>
<proteinExistence type="predicted"/>
<reference evidence="1" key="1">
    <citation type="submission" date="2021-03" db="EMBL/GenBank/DDBJ databases">
        <title>Genomic Encyclopedia of Type Strains, Phase IV (KMG-IV): sequencing the most valuable type-strain genomes for metagenomic binning, comparative biology and taxonomic classification.</title>
        <authorList>
            <person name="Goeker M."/>
        </authorList>
    </citation>
    <scope>NUCLEOTIDE SEQUENCE</scope>
    <source>
        <strain evidence="1">DSM 18131</strain>
    </source>
</reference>
<evidence type="ECO:0000313" key="2">
    <source>
        <dbReference type="Proteomes" id="UP000823773"/>
    </source>
</evidence>
<evidence type="ECO:0000313" key="1">
    <source>
        <dbReference type="EMBL" id="MBP1876363.1"/>
    </source>
</evidence>
<dbReference type="Proteomes" id="UP000823773">
    <property type="component" value="Unassembled WGS sequence"/>
</dbReference>
<comment type="caution">
    <text evidence="1">The sequence shown here is derived from an EMBL/GenBank/DDBJ whole genome shotgun (WGS) entry which is preliminary data.</text>
</comment>
<name>A0ACC5T5M2_ENSAD</name>
<keyword evidence="2" id="KW-1185">Reference proteome</keyword>
<protein>
    <submittedName>
        <fullName evidence="1">Uncharacterized protein</fullName>
    </submittedName>
</protein>